<reference evidence="2" key="1">
    <citation type="journal article" date="2014" name="Int. J. Syst. Evol. Microbiol.">
        <title>Complete genome sequence of Corynebacterium casei LMG S-19264T (=DSM 44701T), isolated from a smear-ripened cheese.</title>
        <authorList>
            <consortium name="US DOE Joint Genome Institute (JGI-PGF)"/>
            <person name="Walter F."/>
            <person name="Albersmeier A."/>
            <person name="Kalinowski J."/>
            <person name="Ruckert C."/>
        </authorList>
    </citation>
    <scope>NUCLEOTIDE SEQUENCE</scope>
    <source>
        <strain evidence="2">CGMCC 1.12408</strain>
    </source>
</reference>
<dbReference type="RefSeq" id="WP_188386080.1">
    <property type="nucleotide sequence ID" value="NZ_BMEY01000026.1"/>
</dbReference>
<gene>
    <name evidence="2" type="ORF">GCM10008025_36130</name>
</gene>
<organism evidence="2 3">
    <name type="scientific">Ornithinibacillus halotolerans</name>
    <dbReference type="NCBI Taxonomy" id="1274357"/>
    <lineage>
        <taxon>Bacteria</taxon>
        <taxon>Bacillati</taxon>
        <taxon>Bacillota</taxon>
        <taxon>Bacilli</taxon>
        <taxon>Bacillales</taxon>
        <taxon>Bacillaceae</taxon>
        <taxon>Ornithinibacillus</taxon>
    </lineage>
</organism>
<evidence type="ECO:0000256" key="1">
    <source>
        <dbReference type="SAM" id="Phobius"/>
    </source>
</evidence>
<feature type="transmembrane region" description="Helical" evidence="1">
    <location>
        <begin position="135"/>
        <end position="155"/>
    </location>
</feature>
<keyword evidence="1" id="KW-0812">Transmembrane</keyword>
<sequence length="249" mass="27946">MINYMKSESYRLLRKKGLYVTTMICFGLISAAGWILYYFDKTDANFPYGTSEFFNSNVIASGVVIIIIGVLYNSALTGKDLSLLKQSISFGISRNTIFWSKLILSLSYFVLVCVVGIILTIVLGETMLTSNQDSVQNFLIACINMAPIVLSGFVLTHSLKMLHVGDVLMVIILVFMYGYSSNLLRVIFRPFSGLDELYQYAPSFLLSDNLSNYVDNAMQLDLKYWLVGTMITLIALLVATNRFSKQNID</sequence>
<accession>A0A916S9Z5</accession>
<feature type="transmembrane region" description="Helical" evidence="1">
    <location>
        <begin position="98"/>
        <end position="123"/>
    </location>
</feature>
<feature type="transmembrane region" description="Helical" evidence="1">
    <location>
        <begin position="167"/>
        <end position="188"/>
    </location>
</feature>
<keyword evidence="1" id="KW-0472">Membrane</keyword>
<dbReference type="EMBL" id="BMEY01000026">
    <property type="protein sequence ID" value="GGA90330.1"/>
    <property type="molecule type" value="Genomic_DNA"/>
</dbReference>
<evidence type="ECO:0000313" key="2">
    <source>
        <dbReference type="EMBL" id="GGA90330.1"/>
    </source>
</evidence>
<protein>
    <submittedName>
        <fullName evidence="2">Uncharacterized protein</fullName>
    </submittedName>
</protein>
<dbReference type="AlphaFoldDB" id="A0A916S9Z5"/>
<name>A0A916S9Z5_9BACI</name>
<feature type="transmembrane region" description="Helical" evidence="1">
    <location>
        <begin position="20"/>
        <end position="39"/>
    </location>
</feature>
<comment type="caution">
    <text evidence="2">The sequence shown here is derived from an EMBL/GenBank/DDBJ whole genome shotgun (WGS) entry which is preliminary data.</text>
</comment>
<proteinExistence type="predicted"/>
<evidence type="ECO:0000313" key="3">
    <source>
        <dbReference type="Proteomes" id="UP000613512"/>
    </source>
</evidence>
<feature type="transmembrane region" description="Helical" evidence="1">
    <location>
        <begin position="59"/>
        <end position="77"/>
    </location>
</feature>
<feature type="transmembrane region" description="Helical" evidence="1">
    <location>
        <begin position="222"/>
        <end position="240"/>
    </location>
</feature>
<reference evidence="2" key="2">
    <citation type="submission" date="2020-09" db="EMBL/GenBank/DDBJ databases">
        <authorList>
            <person name="Sun Q."/>
            <person name="Zhou Y."/>
        </authorList>
    </citation>
    <scope>NUCLEOTIDE SEQUENCE</scope>
    <source>
        <strain evidence="2">CGMCC 1.12408</strain>
    </source>
</reference>
<keyword evidence="1" id="KW-1133">Transmembrane helix</keyword>
<keyword evidence="3" id="KW-1185">Reference proteome</keyword>
<dbReference type="Proteomes" id="UP000613512">
    <property type="component" value="Unassembled WGS sequence"/>
</dbReference>